<dbReference type="OrthoDB" id="509947at2"/>
<dbReference type="InterPro" id="IPR016181">
    <property type="entry name" value="Acyl_CoA_acyltransferase"/>
</dbReference>
<dbReference type="EMBL" id="CAACVJ010000246">
    <property type="protein sequence ID" value="VEP15270.1"/>
    <property type="molecule type" value="Genomic_DNA"/>
</dbReference>
<keyword evidence="3" id="KW-1185">Reference proteome</keyword>
<dbReference type="AlphaFoldDB" id="A0A563VV32"/>
<dbReference type="RefSeq" id="WP_144865397.1">
    <property type="nucleotide sequence ID" value="NZ_LR213792.1"/>
</dbReference>
<evidence type="ECO:0000259" key="1">
    <source>
        <dbReference type="PROSITE" id="PS51186"/>
    </source>
</evidence>
<dbReference type="InterPro" id="IPR051531">
    <property type="entry name" value="N-acetyltransferase"/>
</dbReference>
<dbReference type="PANTHER" id="PTHR43792">
    <property type="entry name" value="GNAT FAMILY, PUTATIVE (AFU_ORTHOLOGUE AFUA_3G00765)-RELATED-RELATED"/>
    <property type="match status" value="1"/>
</dbReference>
<dbReference type="InterPro" id="IPR000182">
    <property type="entry name" value="GNAT_dom"/>
</dbReference>
<keyword evidence="2" id="KW-0808">Transferase</keyword>
<evidence type="ECO:0000313" key="2">
    <source>
        <dbReference type="EMBL" id="VEP15270.1"/>
    </source>
</evidence>
<accession>A0A563VV32</accession>
<reference evidence="2 3" key="1">
    <citation type="submission" date="2019-01" db="EMBL/GenBank/DDBJ databases">
        <authorList>
            <person name="Brito A."/>
        </authorList>
    </citation>
    <scope>NUCLEOTIDE SEQUENCE [LARGE SCALE GENOMIC DNA]</scope>
    <source>
        <strain evidence="2">1</strain>
    </source>
</reference>
<name>A0A563VV32_9CYAN</name>
<organism evidence="2 3">
    <name type="scientific">Hyella patelloides LEGE 07179</name>
    <dbReference type="NCBI Taxonomy" id="945734"/>
    <lineage>
        <taxon>Bacteria</taxon>
        <taxon>Bacillati</taxon>
        <taxon>Cyanobacteriota</taxon>
        <taxon>Cyanophyceae</taxon>
        <taxon>Pleurocapsales</taxon>
        <taxon>Hyellaceae</taxon>
        <taxon>Hyella</taxon>
    </lineage>
</organism>
<dbReference type="PANTHER" id="PTHR43792:SF1">
    <property type="entry name" value="N-ACETYLTRANSFERASE DOMAIN-CONTAINING PROTEIN"/>
    <property type="match status" value="1"/>
</dbReference>
<dbReference type="SUPFAM" id="SSF55729">
    <property type="entry name" value="Acyl-CoA N-acyltransferases (Nat)"/>
    <property type="match status" value="1"/>
</dbReference>
<protein>
    <submittedName>
        <fullName evidence="2">GCN5-related N-acetyltransferase</fullName>
    </submittedName>
</protein>
<sequence>MLIETERLILRMFRESDFEDYLQIFSDPEVTRYIGNGKAMARPEAWMSMAAIFGHWQLRGYGILAVEERSSKVVVGRIGFLNPEGWPGFELCWILNRNYWGQGYATEGAKALLDYGFRELKREHIVSLIHPGNTRSIRVAEKLGEQLQDKTEVYGKEVLVYGIDRSAFDMTNN</sequence>
<evidence type="ECO:0000313" key="3">
    <source>
        <dbReference type="Proteomes" id="UP000320055"/>
    </source>
</evidence>
<dbReference type="Gene3D" id="3.40.630.30">
    <property type="match status" value="1"/>
</dbReference>
<dbReference type="GO" id="GO:0016747">
    <property type="term" value="F:acyltransferase activity, transferring groups other than amino-acyl groups"/>
    <property type="evidence" value="ECO:0007669"/>
    <property type="project" value="InterPro"/>
</dbReference>
<dbReference type="Pfam" id="PF13302">
    <property type="entry name" value="Acetyltransf_3"/>
    <property type="match status" value="1"/>
</dbReference>
<feature type="domain" description="N-acetyltransferase" evidence="1">
    <location>
        <begin position="8"/>
        <end position="166"/>
    </location>
</feature>
<proteinExistence type="predicted"/>
<dbReference type="PROSITE" id="PS51186">
    <property type="entry name" value="GNAT"/>
    <property type="match status" value="1"/>
</dbReference>
<dbReference type="Proteomes" id="UP000320055">
    <property type="component" value="Unassembled WGS sequence"/>
</dbReference>
<gene>
    <name evidence="2" type="ORF">H1P_320041</name>
</gene>